<comment type="caution">
    <text evidence="1">The sequence shown here is derived from an EMBL/GenBank/DDBJ whole genome shotgun (WGS) entry which is preliminary data.</text>
</comment>
<dbReference type="SUPFAM" id="SSF51735">
    <property type="entry name" value="NAD(P)-binding Rossmann-fold domains"/>
    <property type="match status" value="1"/>
</dbReference>
<reference evidence="1 2" key="1">
    <citation type="submission" date="2020-05" db="EMBL/GenBank/DDBJ databases">
        <title>Draft genome sequence of Mycobacterium hippocampi DL, isolated from European seabass, Dicentrarchus labrax, reared in fish farms.</title>
        <authorList>
            <person name="Stathopoulou P."/>
            <person name="Asimakis E."/>
            <person name="Tzokas K."/>
            <person name="Batargias C."/>
            <person name="Tsiamis G."/>
        </authorList>
    </citation>
    <scope>NUCLEOTIDE SEQUENCE [LARGE SCALE GENOMIC DNA]</scope>
    <source>
        <strain evidence="1 2">DL</strain>
    </source>
</reference>
<evidence type="ECO:0008006" key="3">
    <source>
        <dbReference type="Google" id="ProtNLM"/>
    </source>
</evidence>
<organism evidence="1 2">
    <name type="scientific">Mycolicibacterium hippocampi</name>
    <dbReference type="NCBI Taxonomy" id="659824"/>
    <lineage>
        <taxon>Bacteria</taxon>
        <taxon>Bacillati</taxon>
        <taxon>Actinomycetota</taxon>
        <taxon>Actinomycetes</taxon>
        <taxon>Mycobacteriales</taxon>
        <taxon>Mycobacteriaceae</taxon>
        <taxon>Mycolicibacterium</taxon>
    </lineage>
</organism>
<accession>A0A850PFV6</accession>
<gene>
    <name evidence="1" type="ORF">HLY00_404</name>
</gene>
<dbReference type="EMBL" id="JABFYL010000014">
    <property type="protein sequence ID" value="NVN49299.1"/>
    <property type="molecule type" value="Genomic_DNA"/>
</dbReference>
<proteinExistence type="predicted"/>
<evidence type="ECO:0000313" key="1">
    <source>
        <dbReference type="EMBL" id="NVN49299.1"/>
    </source>
</evidence>
<dbReference type="Proteomes" id="UP000570517">
    <property type="component" value="Unassembled WGS sequence"/>
</dbReference>
<sequence>MGQLEGKTALVTGGTSGIGYATAQAFADVGAKGSSPAGPSSASTTPRRLSAAAWSVLPATSPVSRTWTD</sequence>
<protein>
    <recommendedName>
        <fullName evidence="3">Short-chain dehydrogenase</fullName>
    </recommendedName>
</protein>
<dbReference type="InterPro" id="IPR036291">
    <property type="entry name" value="NAD(P)-bd_dom_sf"/>
</dbReference>
<dbReference type="AlphaFoldDB" id="A0A850PFV6"/>
<keyword evidence="2" id="KW-1185">Reference proteome</keyword>
<name>A0A850PFV6_9MYCO</name>
<dbReference type="Gene3D" id="3.40.50.720">
    <property type="entry name" value="NAD(P)-binding Rossmann-like Domain"/>
    <property type="match status" value="1"/>
</dbReference>
<evidence type="ECO:0000313" key="2">
    <source>
        <dbReference type="Proteomes" id="UP000570517"/>
    </source>
</evidence>